<dbReference type="Gene3D" id="1.20.1250.20">
    <property type="entry name" value="MFS general substrate transporter like domains"/>
    <property type="match status" value="1"/>
</dbReference>
<evidence type="ECO:0000256" key="1">
    <source>
        <dbReference type="ARBA" id="ARBA00004651"/>
    </source>
</evidence>
<dbReference type="Proteomes" id="UP000051612">
    <property type="component" value="Unassembled WGS sequence"/>
</dbReference>
<feature type="transmembrane region" description="Helical" evidence="7">
    <location>
        <begin position="172"/>
        <end position="193"/>
    </location>
</feature>
<feature type="transmembrane region" description="Helical" evidence="7">
    <location>
        <begin position="205"/>
        <end position="224"/>
    </location>
</feature>
<dbReference type="PATRIC" id="fig|1423772.3.peg.1646"/>
<dbReference type="GO" id="GO:0005886">
    <property type="term" value="C:plasma membrane"/>
    <property type="evidence" value="ECO:0007669"/>
    <property type="project" value="UniProtKB-SubCell"/>
</dbReference>
<evidence type="ECO:0000256" key="6">
    <source>
        <dbReference type="ARBA" id="ARBA00023136"/>
    </source>
</evidence>
<feature type="domain" description="Major facilitator superfamily (MFS) profile" evidence="8">
    <location>
        <begin position="18"/>
        <end position="467"/>
    </location>
</feature>
<feature type="transmembrane region" description="Helical" evidence="7">
    <location>
        <begin position="56"/>
        <end position="75"/>
    </location>
</feature>
<feature type="transmembrane region" description="Helical" evidence="7">
    <location>
        <begin position="141"/>
        <end position="166"/>
    </location>
</feature>
<dbReference type="EMBL" id="AYYN01000167">
    <property type="protein sequence ID" value="KRM71077.1"/>
    <property type="molecule type" value="Genomic_DNA"/>
</dbReference>
<keyword evidence="2" id="KW-0813">Transport</keyword>
<feature type="transmembrane region" description="Helical" evidence="7">
    <location>
        <begin position="113"/>
        <end position="134"/>
    </location>
</feature>
<comment type="subcellular location">
    <subcellularLocation>
        <location evidence="1">Cell membrane</location>
        <topology evidence="1">Multi-pass membrane protein</topology>
    </subcellularLocation>
</comment>
<comment type="caution">
    <text evidence="9">The sequence shown here is derived from an EMBL/GenBank/DDBJ whole genome shotgun (WGS) entry which is preliminary data.</text>
</comment>
<dbReference type="PANTHER" id="PTHR42718:SF43">
    <property type="entry name" value="LINCOMYCIN RESISTANCE PROTEIN LMRB"/>
    <property type="match status" value="1"/>
</dbReference>
<dbReference type="SUPFAM" id="SSF103473">
    <property type="entry name" value="MFS general substrate transporter"/>
    <property type="match status" value="1"/>
</dbReference>
<evidence type="ECO:0000256" key="2">
    <source>
        <dbReference type="ARBA" id="ARBA00022448"/>
    </source>
</evidence>
<feature type="transmembrane region" description="Helical" evidence="7">
    <location>
        <begin position="400"/>
        <end position="423"/>
    </location>
</feature>
<dbReference type="Pfam" id="PF07690">
    <property type="entry name" value="MFS_1"/>
    <property type="match status" value="1"/>
</dbReference>
<dbReference type="InterPro" id="IPR036259">
    <property type="entry name" value="MFS_trans_sf"/>
</dbReference>
<dbReference type="PANTHER" id="PTHR42718">
    <property type="entry name" value="MAJOR FACILITATOR SUPERFAMILY MULTIDRUG TRANSPORTER MFSC"/>
    <property type="match status" value="1"/>
</dbReference>
<organism evidence="9 10">
    <name type="scientific">Ligilactobacillus murinus DSM 20452 = NBRC 14221</name>
    <dbReference type="NCBI Taxonomy" id="1423772"/>
    <lineage>
        <taxon>Bacteria</taxon>
        <taxon>Bacillati</taxon>
        <taxon>Bacillota</taxon>
        <taxon>Bacilli</taxon>
        <taxon>Lactobacillales</taxon>
        <taxon>Lactobacillaceae</taxon>
        <taxon>Ligilactobacillus</taxon>
    </lineage>
</organism>
<dbReference type="InterPro" id="IPR020846">
    <property type="entry name" value="MFS_dom"/>
</dbReference>
<feature type="transmembrane region" description="Helical" evidence="7">
    <location>
        <begin position="271"/>
        <end position="292"/>
    </location>
</feature>
<dbReference type="NCBIfam" id="TIGR00711">
    <property type="entry name" value="efflux_EmrB"/>
    <property type="match status" value="1"/>
</dbReference>
<dbReference type="GO" id="GO:0022857">
    <property type="term" value="F:transmembrane transporter activity"/>
    <property type="evidence" value="ECO:0007669"/>
    <property type="project" value="InterPro"/>
</dbReference>
<keyword evidence="3" id="KW-1003">Cell membrane</keyword>
<reference evidence="9 10" key="1">
    <citation type="journal article" date="2015" name="Genome Announc.">
        <title>Expanding the biotechnology potential of lactobacilli through comparative genomics of 213 strains and associated genera.</title>
        <authorList>
            <person name="Sun Z."/>
            <person name="Harris H.M."/>
            <person name="McCann A."/>
            <person name="Guo C."/>
            <person name="Argimon S."/>
            <person name="Zhang W."/>
            <person name="Yang X."/>
            <person name="Jeffery I.B."/>
            <person name="Cooney J.C."/>
            <person name="Kagawa T.F."/>
            <person name="Liu W."/>
            <person name="Song Y."/>
            <person name="Salvetti E."/>
            <person name="Wrobel A."/>
            <person name="Rasinkangas P."/>
            <person name="Parkhill J."/>
            <person name="Rea M.C."/>
            <person name="O'Sullivan O."/>
            <person name="Ritari J."/>
            <person name="Douillard F.P."/>
            <person name="Paul Ross R."/>
            <person name="Yang R."/>
            <person name="Briner A.E."/>
            <person name="Felis G.E."/>
            <person name="de Vos W.M."/>
            <person name="Barrangou R."/>
            <person name="Klaenhammer T.R."/>
            <person name="Caufield P.W."/>
            <person name="Cui Y."/>
            <person name="Zhang H."/>
            <person name="O'Toole P.W."/>
        </authorList>
    </citation>
    <scope>NUCLEOTIDE SEQUENCE [LARGE SCALE GENOMIC DNA]</scope>
    <source>
        <strain evidence="9 10">DSM 20452</strain>
    </source>
</reference>
<feature type="transmembrane region" description="Helical" evidence="7">
    <location>
        <begin position="338"/>
        <end position="355"/>
    </location>
</feature>
<evidence type="ECO:0000256" key="7">
    <source>
        <dbReference type="SAM" id="Phobius"/>
    </source>
</evidence>
<keyword evidence="5 7" id="KW-1133">Transmembrane helix</keyword>
<feature type="transmembrane region" description="Helical" evidence="7">
    <location>
        <begin position="443"/>
        <end position="462"/>
    </location>
</feature>
<name>A0A0R2AWA9_9LACO</name>
<dbReference type="Gene3D" id="1.20.1720.10">
    <property type="entry name" value="Multidrug resistance protein D"/>
    <property type="match status" value="1"/>
</dbReference>
<proteinExistence type="predicted"/>
<dbReference type="InterPro" id="IPR004638">
    <property type="entry name" value="EmrB-like"/>
</dbReference>
<evidence type="ECO:0000313" key="9">
    <source>
        <dbReference type="EMBL" id="KRM71077.1"/>
    </source>
</evidence>
<accession>A0A0R2AWA9</accession>
<evidence type="ECO:0000256" key="5">
    <source>
        <dbReference type="ARBA" id="ARBA00022989"/>
    </source>
</evidence>
<evidence type="ECO:0000256" key="3">
    <source>
        <dbReference type="ARBA" id="ARBA00022475"/>
    </source>
</evidence>
<evidence type="ECO:0000313" key="10">
    <source>
        <dbReference type="Proteomes" id="UP000051612"/>
    </source>
</evidence>
<protein>
    <submittedName>
        <fullName evidence="9">Lincomycin resistance protein LmrB</fullName>
    </submittedName>
</protein>
<dbReference type="PROSITE" id="PS50850">
    <property type="entry name" value="MFS"/>
    <property type="match status" value="1"/>
</dbReference>
<feature type="transmembrane region" description="Helical" evidence="7">
    <location>
        <begin position="361"/>
        <end position="379"/>
    </location>
</feature>
<keyword evidence="6 7" id="KW-0472">Membrane</keyword>
<evidence type="ECO:0000256" key="4">
    <source>
        <dbReference type="ARBA" id="ARBA00022692"/>
    </source>
</evidence>
<gene>
    <name evidence="9" type="ORF">FC48_GL001545</name>
</gene>
<dbReference type="InterPro" id="IPR011701">
    <property type="entry name" value="MFS"/>
</dbReference>
<dbReference type="AlphaFoldDB" id="A0A0R2AWA9"/>
<feature type="transmembrane region" description="Helical" evidence="7">
    <location>
        <begin position="84"/>
        <end position="107"/>
    </location>
</feature>
<keyword evidence="4 7" id="KW-0812">Transmembrane</keyword>
<feature type="transmembrane region" description="Helical" evidence="7">
    <location>
        <begin position="304"/>
        <end position="326"/>
    </location>
</feature>
<sequence>METTSKQARVPVKRPMLAMLGVLVGAFVGMFSETSLNIALPQLIYALNISTASAQWLVTGYMLVIGIVLPFSSLLTKWFSTRQLVIFGLSDFLLGAIISALAPNFALLLVGRMVQGIATGIILPLMFTLAMQIFSPNKLGAAMGICALVIMFAPAVGPTLTGLILAKLSWNWIFWSFVPFLVIALLAAIRYLPNVGQITRPKLDFPSLFGSIIGFSTLVMGVSFASEFGFGSLIVLALLVIAIITLFFYTKRQLTLTEPILNLRIFKLRDFSVGASLVMIDFAIILSAMYLLPQYIQNGLLLPVALTGIIMLPGGIVNAIISAIAGRLYDKNGATTPVQIGFTLALIGAVMLAFTSTTSSIGYVILAHVILMIGCPLAMSPAQTHALNALNGAQAADGSTIMNTLQQIVGAVATALATLLLTFGESIDPSRKAATAFTTGVHYGIYFTIALIILGLIISLGLRKKEK</sequence>
<dbReference type="PRINTS" id="PR01036">
    <property type="entry name" value="TCRTETB"/>
</dbReference>
<evidence type="ECO:0000259" key="8">
    <source>
        <dbReference type="PROSITE" id="PS50850"/>
    </source>
</evidence>
<feature type="transmembrane region" description="Helical" evidence="7">
    <location>
        <begin position="230"/>
        <end position="250"/>
    </location>
</feature>